<dbReference type="GO" id="GO:0005524">
    <property type="term" value="F:ATP binding"/>
    <property type="evidence" value="ECO:0007669"/>
    <property type="project" value="UniProtKB-KW"/>
</dbReference>
<comment type="subcellular location">
    <subcellularLocation>
        <location evidence="1">Cytoplasm</location>
        <location evidence="1">Cytoskeleton</location>
    </subcellularLocation>
</comment>
<dbReference type="Gene3D" id="1.10.287.2620">
    <property type="match status" value="1"/>
</dbReference>
<dbReference type="Gene3D" id="3.40.50.300">
    <property type="entry name" value="P-loop containing nucleotide triphosphate hydrolases"/>
    <property type="match status" value="3"/>
</dbReference>
<feature type="domain" description="AAA+ ATPase" evidence="16">
    <location>
        <begin position="1966"/>
        <end position="2116"/>
    </location>
</feature>
<dbReference type="FunFam" id="3.40.50.300:FF:000517">
    <property type="entry name" value="Cytoplasmic dynein heavy chain 1"/>
    <property type="match status" value="1"/>
</dbReference>
<evidence type="ECO:0000259" key="16">
    <source>
        <dbReference type="SMART" id="SM00382"/>
    </source>
</evidence>
<dbReference type="Pfam" id="PF08385">
    <property type="entry name" value="DHC_N1"/>
    <property type="match status" value="1"/>
</dbReference>
<feature type="domain" description="AAA+ ATPase" evidence="16">
    <location>
        <begin position="2266"/>
        <end position="2401"/>
    </location>
</feature>
<keyword evidence="5" id="KW-0963">Cytoplasm</keyword>
<evidence type="ECO:0000256" key="3">
    <source>
        <dbReference type="ARBA" id="ARBA00011655"/>
    </source>
</evidence>
<dbReference type="PANTHER" id="PTHR46532:SF4">
    <property type="entry name" value="AAA+ ATPASE DOMAIN-CONTAINING PROTEIN"/>
    <property type="match status" value="1"/>
</dbReference>
<proteinExistence type="inferred from homology"/>
<dbReference type="PANTHER" id="PTHR46532">
    <property type="entry name" value="MALE FERTILITY FACTOR KL5"/>
    <property type="match status" value="1"/>
</dbReference>
<dbReference type="Pfam" id="PF12775">
    <property type="entry name" value="AAA_7"/>
    <property type="match status" value="1"/>
</dbReference>
<evidence type="ECO:0000256" key="15">
    <source>
        <dbReference type="SAM" id="MobiDB-lite"/>
    </source>
</evidence>
<dbReference type="Pfam" id="PF22597">
    <property type="entry name" value="DYN_lid"/>
    <property type="match status" value="1"/>
</dbReference>
<dbReference type="InterPro" id="IPR041466">
    <property type="entry name" value="Dynein_AAA5_ext"/>
</dbReference>
<comment type="subunit">
    <text evidence="3">Consists of at least two heavy chains and a number of intermediate and light chains.</text>
</comment>
<dbReference type="FunFam" id="1.10.8.710:FF:000005">
    <property type="entry name" value="Cytoplasmic dynein heavy chain 1"/>
    <property type="match status" value="1"/>
</dbReference>
<dbReference type="FunFam" id="1.20.140.100:FF:000002">
    <property type="entry name" value="Cytoplasmic dynein heavy chain 1"/>
    <property type="match status" value="1"/>
</dbReference>
<evidence type="ECO:0000256" key="6">
    <source>
        <dbReference type="ARBA" id="ARBA00022701"/>
    </source>
</evidence>
<dbReference type="GO" id="GO:0005858">
    <property type="term" value="C:axonemal dynein complex"/>
    <property type="evidence" value="ECO:0007669"/>
    <property type="project" value="TreeGrafter"/>
</dbReference>
<gene>
    <name evidence="17" type="primary">DYN1_1</name>
    <name evidence="17" type="ORF">OC846_000332</name>
</gene>
<dbReference type="InterPro" id="IPR036291">
    <property type="entry name" value="NAD(P)-bd_dom_sf"/>
</dbReference>
<keyword evidence="6" id="KW-0493">Microtubule</keyword>
<evidence type="ECO:0000256" key="11">
    <source>
        <dbReference type="ARBA" id="ARBA00023054"/>
    </source>
</evidence>
<keyword evidence="9" id="KW-0067">ATP-binding</keyword>
<evidence type="ECO:0000256" key="8">
    <source>
        <dbReference type="ARBA" id="ARBA00022741"/>
    </source>
</evidence>
<evidence type="ECO:0000313" key="17">
    <source>
        <dbReference type="EMBL" id="KAK0557544.1"/>
    </source>
</evidence>
<dbReference type="InterPro" id="IPR035699">
    <property type="entry name" value="AAA_6"/>
</dbReference>
<dbReference type="SMART" id="SM00382">
    <property type="entry name" value="AAA"/>
    <property type="match status" value="4"/>
</dbReference>
<feature type="compositionally biased region" description="Low complexity" evidence="15">
    <location>
        <begin position="3232"/>
        <end position="3260"/>
    </location>
</feature>
<dbReference type="Gene3D" id="1.20.140.100">
    <property type="entry name" value="Dynein heavy chain, N-terminal domain 2"/>
    <property type="match status" value="1"/>
</dbReference>
<sequence>MAALPTAGSFSRDDLGVGKGAARFDVQIMRNYLESLLPVLMDADLSALDDSMFRLSKSAHASWKELVGAFASDPNVNVMYVDKVRTDSPSSTDRAEDMYAYYLVNEPTYSPRHVASIALLKRVPTLDSSIPLPQQLNIVSLPGPATGGLAQDADDTVSGNGASTRDVDGDGEVRTLVRQSPYEALHSVVHNVMAPWFDAYVSSKESRDKDAVVVAKKKDSDAKLGIPMARRKFAELELSLLHLQQNIEIPEIHLSVHPIIRETVERCHARGEPVHVQSVEPESVLQDSSFLNKLQSDVNMWVKEVQAVTKLDRDVASGTASQEINFWLTLERESESIERQLRAEPINLTLEVLKHAKRFHATVTFYSNTGMKEWMGKIQSYNALMKDFPLNELLSATDLEKIQKALIDIFAHITKKLRNSPYPTKRVLLLLEAISRDLNDMLIKVLGSRRLMYQEFPRFCDTLAAASDIFGTWDASLKDFVMQARELIKKRGEKFLPIKVQGAHEKLRERLNYIGAFRKTHEQFRLMVTSGKGNMLMGPSTANVVVAKQPQVQTLAGIEMDEEIRAAYETVKVIDVLDVSQEGTEIWTAAETAYNERVSRVENSLIAKLRDMLGQAKSAREMLAVLSQFNSLFVRPKVRGAVQEYQQQLLESVKSDIQTLHDKYKAQFGPSEANFMSQLRDIPEVVGTIIWARQIERQLNIYMKRVEDVLGKGWELYAEGQKLQAESETFRRKLDTNPLFEKWRDDPRKRQMKVSGHIFAITRNRAAGNVFQLTVNFERQNIALFKEVRNLIWLRFSIPRAIISTATEAKRLYPHAVSLMETVRTYTQTCALLKENQDIAGLVAQVQQNVHNLLQPAMAYRWEELIIGYDVPTGAYLPGAGRNFSRENDKVVFVRQLASAVSLFQDKVADLIVMQKESYKVVDELGSCPYTVDAFSSRLQKIQQTIDRLHLEGYPNLEGWVADLDAQIERVFLDRLRQVSLSWTNEFVKRETPDGRESNPLREITNIRGKRKGIKKREEQLAKAQQRDQIELKPVTHEIRIQNQVIFLDPPIEHARARWFGQLHEILGVICGLKRIQSSRYEIGLQVKALTVSEQTYVSLLTHFDDGTLERLFTLIENKIAEVSRYVAKWLQFQSLWDLESEHVYARLGDSLPAWQQLLSEIRKTRSTFDNSDSQRSFGICVIDYEQVQSKVNAKYDTWQRDILNRFGSKLGTEMRETHAAILKARNELEGHSIEGSSTAQTVAFITFVQDLKRKTKAWAPQIEIFGVGQKTLERQRYMFPKDWLYVDQVEGEWSAFNEILSRKNASIQEQLSGWQQKIIAEDRIVHDKITAIVSDWEQQKPIQGGLKADAALATLNNFETQVNNLAEQRDLVVRAKEAIDLDHVADDRLDPVFEELKDLKAVWTALSGTWNQVNELRELNWNNVQPRKLRQQLDALLSQTKEMPSRMRQYAAFEYVQETLRGLLKSNVLVTDLKSEAMRERHWRSLFKQLKMSTPYMPSSMTLGTVWDLGLKKNEQVIKGIIMTAQGEMALEEYLKQVRESWTNYTLDLVNYQNKCRLIRGWDNIFSLAGDNLNALRAMSMSPHYKVFEEEASLWEDRLSKISVLFDTWIDVQRQWVYLEGIFSGSAEIRHILPVESSRFQNINTEFLTVMKKVYKSPFVLDVMNIPGVQKSLERLADLLSKIQKALGEYLERERANFPRFYFVGDEDLLEIIGNSKDVQRIVKHLKKMFAGIATVKLDDDLSQLEGMMSREGEYVPFQSPIVLKNYSKINDWLSKLEGDMRLSLAQLLTKAYTALQEFYTNPGQLDKDKFLAWIDEFPAQLVVLASQIMWTSLVDTTLEAGKPLEEPLQLVLRGLDLLADTVLTDVPLLKRRKCEHLITELVHQRDVIRLLMSQGVRSNKDFSWLYQMRFYINVQLENPLDRLSIQMANASFPYGYEYLGVPDRLVQTPLTDRCYLTLTQALNLRLGGAPFGPAGTGKTESVKALGVQLGMFVLVFCCDETFDFQAMGRIFIGLCRVGAWGCFDEFNRLEERILSAVSQQVQSIQQGLAATVTNPNAEIELVGKTVKVNPRTGIFITTNPTYAGRSQLPDNLKKLFRNMAMTHPDRELIAQVMLFSQGFRTAEVLASKVVPFFNLCAEQLSPQPHYDFGLRALKSVLVSAGSLKRDKLLADSASNQSGDNTSLEVSEQEILIQSVSETIVPKLVADDVPLLTSLLSDVFPGIEYKPVALEKLKEHIAAVCAERNLVDGGLWQEKVMQLYQIQKISHGLMLVGPSGTGKTQAWQVLLAALERLEGIEGVSYVIDPKAVSKDALYGTLDPTTREWNDGLFTHVLRKIIDNVRGESAKRHWIIFDGDVDPEWVENLNSVLDDNKLLTLPNGERLNLPPNVRIMFEVEHLKYATLATVSRCGMIWFSDDIVEPQMLYHNYLSSLRSTPLGTDEDDTVGLPRRTEAQNSPDLETQAIISKALQPFFEEDGLVNRALSFASSVFHIMDFTASRALGTLFSLINKTARNVLEYNRQHSDFPLSADQIEAYASKRLVVSIVWAFTGDSKLDIRAEMGEYLRGQTGVDLPPLGPGASLIDYDVAVSNAEWFSWLAKVPTVEIETNQVTSSDLVVPTVDTVRHEEVLYSWLSEHKPLMLCGPPGSGKTMTLFSALRKLPDMEVVALNFSSATTPELVLSTFEQYCEYRKTPNGVILAPVQIGRWVVVFCDEINLPATDKYGTQRVISFLRQLVECGGFWRTSDKAWVKLERIQFVGACNPPTDPGRVPLSHRFLRHAPLVMVDYPGKVSLNQIYGTYNRAVLKVTPSLRGYAEPLTAAMVDFYLASQKRFTPDIQAHYIYSPRELTRWMRGVYEAIKPLDTLSVEGLVKVWAHEAARLFKDRLVTEDERRWTDETIDSTAMEHFPTVNHGEALQRPILFSAWMSKHYVPVERDALRDFTHQRLKQYSEEELDASLVLFDEVLDLASSIDRVLRQRQGHLLLIGVSGSGRTTLARFVAWINGLSIFTIAPSNKYTAADFDEDLRTVLRRAGAKGEKISWIIDESQVKDPAQLERMNTLLANNEVPGLFEGDEASALLTACKEGSQRDGLMLDSSEELLRWFSSEIGKNLHVTFTMNPPSSGMGSRAAASPALFNRGVGFGICQRLLVQLSDPIPPDTLPDHPSKRGPGAEPAPPSPFAAPDGMTLVLACRNAIKAHRARVELQALLDDLAALPDEEDYASSQPAGILDYMSSSNGSSSSVSRSSSSTSSTSLRKSVSKGGQEEEKDAHGVQRGADLDRREAKARGEYRRRFCAGTKIEFVPLDLGSMASALKCANEITERYEYVTHIILNAGVGPFTALDWPAALYLCFTNFHRFVTYPAYKKQRKGDISQDGYGWVWQSNVGAHYILVRALLPAFRATPYKEPSRIIWTGSIEGFRIFYDEDDFQCVEPPHEVLPYESTKYQCELAAVGLDEVLRRSRLRSMPGTPYEVDGGATSTAGADGKLAGLSAIAEPASSTGRDALRSEQGVEPRSYLSHPGVVASSIAAAVFTFAILETFMKWAFYIARWTLSPHHNITAYKGAVSSVHVALAPAQLLDPSRKYGSRCDWRGREYCHPDTIDGWVGNKFDDAPPHVLPEPIAREQRDGTWDGQPDGARVMVLARAYLRRLEGVAAKVWAEATEESLPPWPALKDMEISSVPGLVGASLLPKSRTGSRASAAGRLGAQHEQVAEESAVEAALGNGNAKGGHAPALVA</sequence>
<dbReference type="InterPro" id="IPR024317">
    <property type="entry name" value="Dynein_heavy_chain_D4_dom"/>
</dbReference>
<dbReference type="SUPFAM" id="SSF51735">
    <property type="entry name" value="NAD(P)-binding Rossmann-fold domains"/>
    <property type="match status" value="1"/>
</dbReference>
<dbReference type="CDD" id="cd00009">
    <property type="entry name" value="AAA"/>
    <property type="match status" value="2"/>
</dbReference>
<dbReference type="Gene3D" id="1.10.472.130">
    <property type="match status" value="1"/>
</dbReference>
<dbReference type="InterPro" id="IPR043157">
    <property type="entry name" value="Dynein_AAA1S"/>
</dbReference>
<organism evidence="17 18">
    <name type="scientific">Tilletia horrida</name>
    <dbReference type="NCBI Taxonomy" id="155126"/>
    <lineage>
        <taxon>Eukaryota</taxon>
        <taxon>Fungi</taxon>
        <taxon>Dikarya</taxon>
        <taxon>Basidiomycota</taxon>
        <taxon>Ustilaginomycotina</taxon>
        <taxon>Exobasidiomycetes</taxon>
        <taxon>Tilletiales</taxon>
        <taxon>Tilletiaceae</taxon>
        <taxon>Tilletia</taxon>
    </lineage>
</organism>
<evidence type="ECO:0000256" key="7">
    <source>
        <dbReference type="ARBA" id="ARBA00022737"/>
    </source>
</evidence>
<dbReference type="InterPro" id="IPR042228">
    <property type="entry name" value="Dynein_linker_3"/>
</dbReference>
<dbReference type="Gene3D" id="3.40.50.720">
    <property type="entry name" value="NAD(P)-binding Rossmann-like Domain"/>
    <property type="match status" value="1"/>
</dbReference>
<accession>A0AAN6JTX5</accession>
<dbReference type="GO" id="GO:0007018">
    <property type="term" value="P:microtubule-based movement"/>
    <property type="evidence" value="ECO:0007669"/>
    <property type="project" value="InterPro"/>
</dbReference>
<keyword evidence="10" id="KW-0243">Dynein</keyword>
<dbReference type="SUPFAM" id="SSF52540">
    <property type="entry name" value="P-loop containing nucleoside triphosphate hydrolases"/>
    <property type="match status" value="4"/>
</dbReference>
<evidence type="ECO:0000256" key="10">
    <source>
        <dbReference type="ARBA" id="ARBA00023017"/>
    </source>
</evidence>
<comment type="similarity">
    <text evidence="2">Belongs to the dynein heavy chain family.</text>
</comment>
<feature type="compositionally biased region" description="Basic and acidic residues" evidence="15">
    <location>
        <begin position="3261"/>
        <end position="3279"/>
    </location>
</feature>
<dbReference type="InterPro" id="IPR042222">
    <property type="entry name" value="Dynein_2_N"/>
</dbReference>
<dbReference type="InterPro" id="IPR013602">
    <property type="entry name" value="Dynein_heavy_linker"/>
</dbReference>
<keyword evidence="13" id="KW-0206">Cytoskeleton</keyword>
<dbReference type="FunFam" id="3.40.50.300:FF:000071">
    <property type="entry name" value="Cytoplasmic dynein heavy chain 1"/>
    <property type="match status" value="1"/>
</dbReference>
<evidence type="ECO:0000256" key="9">
    <source>
        <dbReference type="ARBA" id="ARBA00022840"/>
    </source>
</evidence>
<dbReference type="Proteomes" id="UP001176517">
    <property type="component" value="Unassembled WGS sequence"/>
</dbReference>
<dbReference type="GO" id="GO:0045505">
    <property type="term" value="F:dynein intermediate chain binding"/>
    <property type="evidence" value="ECO:0007669"/>
    <property type="project" value="InterPro"/>
</dbReference>
<dbReference type="Pfam" id="PF12774">
    <property type="entry name" value="AAA_6"/>
    <property type="match status" value="1"/>
</dbReference>
<name>A0AAN6JTX5_9BASI</name>
<dbReference type="FunFam" id="1.20.58.1120:FF:000003">
    <property type="entry name" value="Cytoplasmic dynein heavy chain 1"/>
    <property type="match status" value="1"/>
</dbReference>
<dbReference type="InterPro" id="IPR027417">
    <property type="entry name" value="P-loop_NTPase"/>
</dbReference>
<dbReference type="Pfam" id="PF17852">
    <property type="entry name" value="Dynein_AAA_lid"/>
    <property type="match status" value="1"/>
</dbReference>
<keyword evidence="7" id="KW-0677">Repeat</keyword>
<dbReference type="InterPro" id="IPR013594">
    <property type="entry name" value="Dynein_heavy_tail"/>
</dbReference>
<evidence type="ECO:0000256" key="1">
    <source>
        <dbReference type="ARBA" id="ARBA00004245"/>
    </source>
</evidence>
<dbReference type="InterPro" id="IPR026983">
    <property type="entry name" value="DHC"/>
</dbReference>
<evidence type="ECO:0000313" key="18">
    <source>
        <dbReference type="Proteomes" id="UP001176517"/>
    </source>
</evidence>
<dbReference type="EMBL" id="JAPDMZ010000004">
    <property type="protein sequence ID" value="KAK0557544.1"/>
    <property type="molecule type" value="Genomic_DNA"/>
</dbReference>
<keyword evidence="8" id="KW-0547">Nucleotide-binding</keyword>
<feature type="region of interest" description="Disordered" evidence="15">
    <location>
        <begin position="3153"/>
        <end position="3179"/>
    </location>
</feature>
<evidence type="ECO:0000256" key="2">
    <source>
        <dbReference type="ARBA" id="ARBA00008887"/>
    </source>
</evidence>
<evidence type="ECO:0000256" key="14">
    <source>
        <dbReference type="ARBA" id="ARBA00033439"/>
    </source>
</evidence>
<keyword evidence="18" id="KW-1185">Reference proteome</keyword>
<protein>
    <recommendedName>
        <fullName evidence="4">Dynein heavy chain, cytoplasmic</fullName>
    </recommendedName>
    <alternativeName>
        <fullName evidence="14">Dynein heavy chain, cytosolic</fullName>
    </alternativeName>
</protein>
<dbReference type="Gene3D" id="1.20.58.1120">
    <property type="match status" value="1"/>
</dbReference>
<feature type="region of interest" description="Disordered" evidence="15">
    <location>
        <begin position="3226"/>
        <end position="3279"/>
    </location>
</feature>
<keyword evidence="11" id="KW-0175">Coiled coil</keyword>
<evidence type="ECO:0000256" key="4">
    <source>
        <dbReference type="ARBA" id="ARBA00022197"/>
    </source>
</evidence>
<reference evidence="17" key="1">
    <citation type="journal article" date="2023" name="PhytoFront">
        <title>Draft Genome Resources of Seven Strains of Tilletia horrida, Causal Agent of Kernel Smut of Rice.</title>
        <authorList>
            <person name="Khanal S."/>
            <person name="Antony Babu S."/>
            <person name="Zhou X.G."/>
        </authorList>
    </citation>
    <scope>NUCLEOTIDE SEQUENCE</scope>
    <source>
        <strain evidence="17">TX6</strain>
    </source>
</reference>
<evidence type="ECO:0000256" key="5">
    <source>
        <dbReference type="ARBA" id="ARBA00022490"/>
    </source>
</evidence>
<dbReference type="Gene3D" id="3.20.180.20">
    <property type="entry name" value="Dynein heavy chain, N-terminal domain 2"/>
    <property type="match status" value="1"/>
</dbReference>
<feature type="domain" description="AAA+ ATPase" evidence="16">
    <location>
        <begin position="2977"/>
        <end position="3139"/>
    </location>
</feature>
<dbReference type="GO" id="GO:0005874">
    <property type="term" value="C:microtubule"/>
    <property type="evidence" value="ECO:0007669"/>
    <property type="project" value="UniProtKB-KW"/>
</dbReference>
<dbReference type="Gene3D" id="1.20.920.30">
    <property type="match status" value="1"/>
</dbReference>
<dbReference type="Gene3D" id="1.10.8.710">
    <property type="match status" value="1"/>
</dbReference>
<feature type="domain" description="AAA+ ATPase" evidence="16">
    <location>
        <begin position="2635"/>
        <end position="2785"/>
    </location>
</feature>
<comment type="caution">
    <text evidence="17">The sequence shown here is derived from an EMBL/GenBank/DDBJ whole genome shotgun (WGS) entry which is preliminary data.</text>
</comment>
<dbReference type="FunFam" id="1.10.472.130:FF:000002">
    <property type="entry name" value="Cytoplasmic dynein heavy chain 1"/>
    <property type="match status" value="1"/>
</dbReference>
<dbReference type="GO" id="GO:0051959">
    <property type="term" value="F:dynein light intermediate chain binding"/>
    <property type="evidence" value="ECO:0007669"/>
    <property type="project" value="InterPro"/>
</dbReference>
<evidence type="ECO:0000256" key="13">
    <source>
        <dbReference type="ARBA" id="ARBA00023212"/>
    </source>
</evidence>
<dbReference type="Pfam" id="PF08393">
    <property type="entry name" value="DHC_N2"/>
    <property type="match status" value="1"/>
</dbReference>
<keyword evidence="12" id="KW-0505">Motor protein</keyword>
<dbReference type="InterPro" id="IPR003593">
    <property type="entry name" value="AAA+_ATPase"/>
</dbReference>
<dbReference type="FunFam" id="3.20.180.20:FF:000002">
    <property type="entry name" value="Cytoplasmic dynein heavy chain 1"/>
    <property type="match status" value="1"/>
</dbReference>
<evidence type="ECO:0000256" key="12">
    <source>
        <dbReference type="ARBA" id="ARBA00023175"/>
    </source>
</evidence>
<dbReference type="FunFam" id="1.10.287.2620:FF:000001">
    <property type="entry name" value="Cytoplasmic dynein heavy chain 1"/>
    <property type="match status" value="1"/>
</dbReference>
<dbReference type="FunFam" id="1.20.920.30:FF:000001">
    <property type="entry name" value="Cytoplasmic dynein heavy chain 1"/>
    <property type="match status" value="1"/>
</dbReference>
<dbReference type="InterPro" id="IPR054354">
    <property type="entry name" value="DYNC2H1-like_lid"/>
</dbReference>
<dbReference type="Pfam" id="PF12780">
    <property type="entry name" value="AAA_8"/>
    <property type="match status" value="1"/>
</dbReference>